<protein>
    <submittedName>
        <fullName evidence="1">Phosphoesterase RecJ domain protein</fullName>
    </submittedName>
</protein>
<dbReference type="PANTHER" id="PTHR47618:SF1">
    <property type="entry name" value="BIFUNCTIONAL OLIGORIBONUCLEASE AND PAP PHOSPHATASE NRNA"/>
    <property type="match status" value="1"/>
</dbReference>
<dbReference type="Proteomes" id="UP000034846">
    <property type="component" value="Unassembled WGS sequence"/>
</dbReference>
<dbReference type="AlphaFoldDB" id="A0A0G1XIW1"/>
<dbReference type="SUPFAM" id="SSF64182">
    <property type="entry name" value="DHH phosphoesterases"/>
    <property type="match status" value="1"/>
</dbReference>
<dbReference type="InterPro" id="IPR038763">
    <property type="entry name" value="DHH_sf"/>
</dbReference>
<name>A0A0G1XIW1_9BACT</name>
<reference evidence="1 2" key="1">
    <citation type="journal article" date="2015" name="Nature">
        <title>rRNA introns, odd ribosomes, and small enigmatic genomes across a large radiation of phyla.</title>
        <authorList>
            <person name="Brown C.T."/>
            <person name="Hug L.A."/>
            <person name="Thomas B.C."/>
            <person name="Sharon I."/>
            <person name="Castelle C.J."/>
            <person name="Singh A."/>
            <person name="Wilkins M.J."/>
            <person name="Williams K.H."/>
            <person name="Banfield J.F."/>
        </authorList>
    </citation>
    <scope>NUCLEOTIDE SEQUENCE [LARGE SCALE GENOMIC DNA]</scope>
</reference>
<evidence type="ECO:0000313" key="2">
    <source>
        <dbReference type="Proteomes" id="UP000034846"/>
    </source>
</evidence>
<dbReference type="EMBL" id="LCRD01000001">
    <property type="protein sequence ID" value="KKW30896.1"/>
    <property type="molecule type" value="Genomic_DNA"/>
</dbReference>
<dbReference type="Gene3D" id="3.10.310.30">
    <property type="match status" value="1"/>
</dbReference>
<sequence>MPLSPHDQFFMALERANRPLIVLKELANVDDFSAAFGIATYFSRLEKPVDIVSSGGRAPETLNFLSLAQPVRGDLPNIRSLVIKVNAQQAKVDELSYAVIDGELEIHITPKSGAWSASDVRVATENYKYDLIIAIGAPDLTSLGKLSDAYADFFAQTPIINIDHLASNEQFGNVNIVDMNASSVSEVVLGLFRKKDEDLIDPELATTLLTGMIAKTKSFRSLHVTTRTLESAATLISKGARREEIIEHLYRTRSVETLRLWGRALARLKSDANIGLAWTLLTRQDFIAAGAEEAALQDIVSELLSSSPSARVVVIFFEQPDGNIGAHLYAERPHDALMLGAPFKAVGTRETTRLTLTDTDIVAAERAVITHLKHQLEKA</sequence>
<proteinExistence type="predicted"/>
<dbReference type="InterPro" id="IPR051319">
    <property type="entry name" value="Oligoribo/pAp-PDE_c-di-AMP_PDE"/>
</dbReference>
<evidence type="ECO:0000313" key="1">
    <source>
        <dbReference type="EMBL" id="KKW30896.1"/>
    </source>
</evidence>
<organism evidence="1 2">
    <name type="scientific">Candidatus Uhrbacteria bacterium GW2011_GWD2_52_7</name>
    <dbReference type="NCBI Taxonomy" id="1618989"/>
    <lineage>
        <taxon>Bacteria</taxon>
        <taxon>Candidatus Uhriibacteriota</taxon>
    </lineage>
</organism>
<dbReference type="PANTHER" id="PTHR47618">
    <property type="entry name" value="BIFUNCTIONAL OLIGORIBONUCLEASE AND PAP PHOSPHATASE NRNA"/>
    <property type="match status" value="1"/>
</dbReference>
<gene>
    <name evidence="1" type="ORF">UY72_C0001G0008</name>
</gene>
<comment type="caution">
    <text evidence="1">The sequence shown here is derived from an EMBL/GenBank/DDBJ whole genome shotgun (WGS) entry which is preliminary data.</text>
</comment>
<dbReference type="Gene3D" id="3.90.1640.10">
    <property type="entry name" value="inorganic pyrophosphatase (n-terminal core)"/>
    <property type="match status" value="1"/>
</dbReference>
<accession>A0A0G1XIW1</accession>